<protein>
    <submittedName>
        <fullName evidence="2">Uncharacterized protein</fullName>
    </submittedName>
</protein>
<proteinExistence type="predicted"/>
<feature type="region of interest" description="Disordered" evidence="1">
    <location>
        <begin position="407"/>
        <end position="443"/>
    </location>
</feature>
<evidence type="ECO:0000256" key="1">
    <source>
        <dbReference type="SAM" id="MobiDB-lite"/>
    </source>
</evidence>
<evidence type="ECO:0000313" key="2">
    <source>
        <dbReference type="EMBL" id="ORZ29903.1"/>
    </source>
</evidence>
<evidence type="ECO:0000313" key="3">
    <source>
        <dbReference type="Proteomes" id="UP000193411"/>
    </source>
</evidence>
<comment type="caution">
    <text evidence="2">The sequence shown here is derived from an EMBL/GenBank/DDBJ whole genome shotgun (WGS) entry which is preliminary data.</text>
</comment>
<feature type="compositionally biased region" description="Low complexity" evidence="1">
    <location>
        <begin position="424"/>
        <end position="434"/>
    </location>
</feature>
<accession>A0A1Y2H876</accession>
<sequence>MADNADQATLPPHHGMQQQPASLEGNLQPPPTFLSLQQLETLFSFEQWDTLSASQQGYIHYVLHHSQVFPAPATPEPQEPALSPILPLSYRSEVRDVCNRGMVLEATFPMAPNPDEAVIFLLFPRSRAETILFAPCTLLSHTAIILFPPCALPSRLHRGHPFRHTLFLTCYVIIIVFPPCAVSSHLHRDYPFPASPSSSPALRSSFPAWHAIAFFLTDRMPHPCTETEFPYWLCWWHPLFIQYGNCMQADVQAAVASHFRSTCNSTRKRWKENLLAPIPNEVCLNPRVAFVRAITGSTYALDEISDDVTPFRFAALVCWMRDIMACLAIEFGKKSASQLSTLPTSANLMALLANTRFKLATAESAKGLHAVLAILAERGDVFSALAPFETWVDQYMSKEAIIAQDNVQYSPPQVTPPPPPPPSATTSGPLSLTLFGNGQDSDE</sequence>
<organism evidence="2 3">
    <name type="scientific">Catenaria anguillulae PL171</name>
    <dbReference type="NCBI Taxonomy" id="765915"/>
    <lineage>
        <taxon>Eukaryota</taxon>
        <taxon>Fungi</taxon>
        <taxon>Fungi incertae sedis</taxon>
        <taxon>Blastocladiomycota</taxon>
        <taxon>Blastocladiomycetes</taxon>
        <taxon>Blastocladiales</taxon>
        <taxon>Catenariaceae</taxon>
        <taxon>Catenaria</taxon>
    </lineage>
</organism>
<feature type="region of interest" description="Disordered" evidence="1">
    <location>
        <begin position="1"/>
        <end position="30"/>
    </location>
</feature>
<keyword evidence="3" id="KW-1185">Reference proteome</keyword>
<feature type="compositionally biased region" description="Pro residues" evidence="1">
    <location>
        <begin position="413"/>
        <end position="423"/>
    </location>
</feature>
<gene>
    <name evidence="2" type="ORF">BCR44DRAFT_29400</name>
</gene>
<reference evidence="2 3" key="1">
    <citation type="submission" date="2016-07" db="EMBL/GenBank/DDBJ databases">
        <title>Pervasive Adenine N6-methylation of Active Genes in Fungi.</title>
        <authorList>
            <consortium name="DOE Joint Genome Institute"/>
            <person name="Mondo S.J."/>
            <person name="Dannebaum R.O."/>
            <person name="Kuo R.C."/>
            <person name="Labutti K."/>
            <person name="Haridas S."/>
            <person name="Kuo A."/>
            <person name="Salamov A."/>
            <person name="Ahrendt S.R."/>
            <person name="Lipzen A."/>
            <person name="Sullivan W."/>
            <person name="Andreopoulos W.B."/>
            <person name="Clum A."/>
            <person name="Lindquist E."/>
            <person name="Daum C."/>
            <person name="Ramamoorthy G.K."/>
            <person name="Gryganskyi A."/>
            <person name="Culley D."/>
            <person name="Magnuson J.K."/>
            <person name="James T.Y."/>
            <person name="O'Malley M.A."/>
            <person name="Stajich J.E."/>
            <person name="Spatafora J.W."/>
            <person name="Visel A."/>
            <person name="Grigoriev I.V."/>
        </authorList>
    </citation>
    <scope>NUCLEOTIDE SEQUENCE [LARGE SCALE GENOMIC DNA]</scope>
    <source>
        <strain evidence="2 3">PL171</strain>
    </source>
</reference>
<dbReference type="EMBL" id="MCFL01000121">
    <property type="protein sequence ID" value="ORZ29903.1"/>
    <property type="molecule type" value="Genomic_DNA"/>
</dbReference>
<dbReference type="Proteomes" id="UP000193411">
    <property type="component" value="Unassembled WGS sequence"/>
</dbReference>
<dbReference type="AlphaFoldDB" id="A0A1Y2H876"/>
<name>A0A1Y2H876_9FUNG</name>